<dbReference type="NCBIfam" id="TIGR02492">
    <property type="entry name" value="flgK_ends"/>
    <property type="match status" value="1"/>
</dbReference>
<feature type="domain" description="Flagellar basal-body/hook protein C-terminal" evidence="7">
    <location>
        <begin position="431"/>
        <end position="467"/>
    </location>
</feature>
<dbReference type="GO" id="GO:0044780">
    <property type="term" value="P:bacterial-type flagellum assembly"/>
    <property type="evidence" value="ECO:0007669"/>
    <property type="project" value="InterPro"/>
</dbReference>
<protein>
    <recommendedName>
        <fullName evidence="4">Flagellar hook-associated protein 1</fullName>
    </recommendedName>
</protein>
<dbReference type="PATRIC" id="fig|1653334.4.peg.1334"/>
<comment type="caution">
    <text evidence="9">The sequence shown here is derived from an EMBL/GenBank/DDBJ whole genome shotgun (WGS) entry which is preliminary data.</text>
</comment>
<dbReference type="RefSeq" id="WP_074443606.1">
    <property type="nucleotide sequence ID" value="NZ_FMBM01000001.1"/>
</dbReference>
<dbReference type="GO" id="GO:0005198">
    <property type="term" value="F:structural molecule activity"/>
    <property type="evidence" value="ECO:0007669"/>
    <property type="project" value="InterPro"/>
</dbReference>
<evidence type="ECO:0000259" key="7">
    <source>
        <dbReference type="Pfam" id="PF06429"/>
    </source>
</evidence>
<evidence type="ECO:0000313" key="11">
    <source>
        <dbReference type="Proteomes" id="UP000050497"/>
    </source>
</evidence>
<dbReference type="OrthoDB" id="7181295at2"/>
<evidence type="ECO:0000256" key="5">
    <source>
        <dbReference type="ARBA" id="ARBA00022525"/>
    </source>
</evidence>
<organism evidence="9 11">
    <name type="scientific">Saliniramus fredricksonii</name>
    <dbReference type="NCBI Taxonomy" id="1653334"/>
    <lineage>
        <taxon>Bacteria</taxon>
        <taxon>Pseudomonadati</taxon>
        <taxon>Pseudomonadota</taxon>
        <taxon>Alphaproteobacteria</taxon>
        <taxon>Hyphomicrobiales</taxon>
        <taxon>Salinarimonadaceae</taxon>
        <taxon>Saliniramus</taxon>
    </lineage>
</organism>
<dbReference type="STRING" id="1653334.GA0071312_0682"/>
<evidence type="ECO:0000256" key="2">
    <source>
        <dbReference type="ARBA" id="ARBA00004613"/>
    </source>
</evidence>
<dbReference type="Proteomes" id="UP000182800">
    <property type="component" value="Unassembled WGS sequence"/>
</dbReference>
<comment type="subcellular location">
    <subcellularLocation>
        <location evidence="1">Bacterial flagellum</location>
    </subcellularLocation>
    <subcellularLocation>
        <location evidence="2">Secreted</location>
    </subcellularLocation>
</comment>
<keyword evidence="9" id="KW-0282">Flagellum</keyword>
<dbReference type="InterPro" id="IPR053927">
    <property type="entry name" value="FlgK_helical"/>
</dbReference>
<dbReference type="Proteomes" id="UP000050497">
    <property type="component" value="Unassembled WGS sequence"/>
</dbReference>
<dbReference type="PANTHER" id="PTHR30033:SF1">
    <property type="entry name" value="FLAGELLAR HOOK-ASSOCIATED PROTEIN 1"/>
    <property type="match status" value="1"/>
</dbReference>
<dbReference type="AlphaFoldDB" id="A0A0P7ZVW8"/>
<feature type="domain" description="Flagellar hook-associated protein FlgK helical" evidence="8">
    <location>
        <begin position="98"/>
        <end position="304"/>
    </location>
</feature>
<evidence type="ECO:0000256" key="6">
    <source>
        <dbReference type="ARBA" id="ARBA00023143"/>
    </source>
</evidence>
<sequence length="471" mass="48713">MNLSVALSSAQSALSATSTQTSIISRNISGAADPGYSRKMGLTSSMGLGGVKLVSVGRAADTALHARMLEANSGASAQQALLEGFETLARTVDDPQLNQSVSASLGKLTDALQMQAESPGDPVLGAATLSAAYDLTGTLNNAAQTTQGARAEADAAMADSVDRINELLTRFEGANRAIVVGTQSGTDVSDELDTRDRILDELSQEVGISTVTRAGNDMVIYTDSGVTLFEKSARTISFNRTFAYDAGTTGAAVFADGVPLTGAGASMGIKSGALHGHATLRDEVAPQYQLQLDEIARGLVHAFGEPAPGGAAGIFVDPGPAGPGLAARIGVSPDVDPALGGDLARLRDGVTVNFNPAGDAAFSDRIHAMLEALEAPQGFDPATGINPNTTLSRFASSSVSWLEAGRQQASQEASFRDTMLERTRESLSNVTGVNLDEELALMMELERSYGASARIISTVDTMLQSLLAATR</sequence>
<gene>
    <name evidence="9" type="primary">flgK-2</name>
    <name evidence="10" type="ORF">GA0071312_0682</name>
    <name evidence="9" type="ORF">HLUCCO17_16850</name>
</gene>
<name>A0A0P7ZVW8_9HYPH</name>
<dbReference type="EMBL" id="FMBM01000001">
    <property type="protein sequence ID" value="SCC79107.1"/>
    <property type="molecule type" value="Genomic_DNA"/>
</dbReference>
<dbReference type="GO" id="GO:0009424">
    <property type="term" value="C:bacterial-type flagellum hook"/>
    <property type="evidence" value="ECO:0007669"/>
    <property type="project" value="InterPro"/>
</dbReference>
<dbReference type="Pfam" id="PF22638">
    <property type="entry name" value="FlgK_D1"/>
    <property type="match status" value="1"/>
</dbReference>
<reference evidence="9 11" key="1">
    <citation type="submission" date="2015-09" db="EMBL/GenBank/DDBJ databases">
        <title>Identification and resolution of microdiversity through metagenomic sequencing of parallel consortia.</title>
        <authorList>
            <person name="Nelson W.C."/>
            <person name="Romine M.F."/>
            <person name="Lindemann S.R."/>
        </authorList>
    </citation>
    <scope>NUCLEOTIDE SEQUENCE [LARGE SCALE GENOMIC DNA]</scope>
    <source>
        <strain evidence="9">HL-109</strain>
    </source>
</reference>
<evidence type="ECO:0000256" key="3">
    <source>
        <dbReference type="ARBA" id="ARBA00009677"/>
    </source>
</evidence>
<accession>A0A0P7ZVW8</accession>
<evidence type="ECO:0000256" key="1">
    <source>
        <dbReference type="ARBA" id="ARBA00004365"/>
    </source>
</evidence>
<dbReference type="SUPFAM" id="SSF64518">
    <property type="entry name" value="Phase 1 flagellin"/>
    <property type="match status" value="1"/>
</dbReference>
<proteinExistence type="inferred from homology"/>
<dbReference type="InterPro" id="IPR002371">
    <property type="entry name" value="FlgK"/>
</dbReference>
<keyword evidence="9" id="KW-0969">Cilium</keyword>
<keyword evidence="5" id="KW-0964">Secreted</keyword>
<dbReference type="PANTHER" id="PTHR30033">
    <property type="entry name" value="FLAGELLAR HOOK-ASSOCIATED PROTEIN 1"/>
    <property type="match status" value="1"/>
</dbReference>
<evidence type="ECO:0000313" key="9">
    <source>
        <dbReference type="EMBL" id="KPQ08900.1"/>
    </source>
</evidence>
<evidence type="ECO:0000256" key="4">
    <source>
        <dbReference type="ARBA" id="ARBA00016244"/>
    </source>
</evidence>
<dbReference type="InterPro" id="IPR010930">
    <property type="entry name" value="Flg_bb/hook_C_dom"/>
</dbReference>
<evidence type="ECO:0000313" key="12">
    <source>
        <dbReference type="Proteomes" id="UP000182800"/>
    </source>
</evidence>
<evidence type="ECO:0000313" key="10">
    <source>
        <dbReference type="EMBL" id="SCC79107.1"/>
    </source>
</evidence>
<dbReference type="EMBL" id="LJSX01000039">
    <property type="protein sequence ID" value="KPQ08900.1"/>
    <property type="molecule type" value="Genomic_DNA"/>
</dbReference>
<keyword evidence="12" id="KW-1185">Reference proteome</keyword>
<keyword evidence="6" id="KW-0975">Bacterial flagellum</keyword>
<comment type="similarity">
    <text evidence="3">Belongs to the flagella basal body rod proteins family.</text>
</comment>
<evidence type="ECO:0000259" key="8">
    <source>
        <dbReference type="Pfam" id="PF22638"/>
    </source>
</evidence>
<dbReference type="GO" id="GO:0005576">
    <property type="term" value="C:extracellular region"/>
    <property type="evidence" value="ECO:0007669"/>
    <property type="project" value="UniProtKB-SubCell"/>
</dbReference>
<dbReference type="Pfam" id="PF06429">
    <property type="entry name" value="Flg_bbr_C"/>
    <property type="match status" value="1"/>
</dbReference>
<reference evidence="10 12" key="2">
    <citation type="submission" date="2016-08" db="EMBL/GenBank/DDBJ databases">
        <authorList>
            <person name="Varghese N."/>
            <person name="Submissions Spin"/>
        </authorList>
    </citation>
    <scope>NUCLEOTIDE SEQUENCE [LARGE SCALE GENOMIC DNA]</scope>
    <source>
        <strain evidence="10 12">HL-109</strain>
    </source>
</reference>
<keyword evidence="9" id="KW-0966">Cell projection</keyword>